<dbReference type="InterPro" id="IPR020823">
    <property type="entry name" value="Cell_div_FtsA"/>
</dbReference>
<dbReference type="InterPro" id="IPR003494">
    <property type="entry name" value="SHS2_FtsA"/>
</dbReference>
<comment type="subcellular location">
    <subcellularLocation>
        <location evidence="5">Cell membrane</location>
        <topology evidence="5">Peripheral membrane protein</topology>
        <orientation evidence="5">Cytoplasmic side</orientation>
    </subcellularLocation>
    <text evidence="5">Localizes to the Z ring in an FtsZ-dependent manner. Targeted to the membrane through a conserved C-terminal amphipathic helix.</text>
</comment>
<dbReference type="SMART" id="SM00842">
    <property type="entry name" value="FtsA"/>
    <property type="match status" value="1"/>
</dbReference>
<dbReference type="Gene3D" id="3.30.420.40">
    <property type="match status" value="2"/>
</dbReference>
<dbReference type="PANTHER" id="PTHR32432">
    <property type="entry name" value="CELL DIVISION PROTEIN FTSA-RELATED"/>
    <property type="match status" value="1"/>
</dbReference>
<dbReference type="Proteomes" id="UP000305100">
    <property type="component" value="Unassembled WGS sequence"/>
</dbReference>
<proteinExistence type="inferred from homology"/>
<evidence type="ECO:0000313" key="9">
    <source>
        <dbReference type="EMBL" id="TLQ19994.1"/>
    </source>
</evidence>
<dbReference type="GO" id="GO:0032153">
    <property type="term" value="C:cell division site"/>
    <property type="evidence" value="ECO:0007669"/>
    <property type="project" value="UniProtKB-UniRule"/>
</dbReference>
<dbReference type="Gene3D" id="3.30.1490.110">
    <property type="match status" value="1"/>
</dbReference>
<dbReference type="AlphaFoldDB" id="A0A5R9CW94"/>
<evidence type="ECO:0000256" key="7">
    <source>
        <dbReference type="SAM" id="MobiDB-lite"/>
    </source>
</evidence>
<evidence type="ECO:0000313" key="10">
    <source>
        <dbReference type="Proteomes" id="UP000305100"/>
    </source>
</evidence>
<dbReference type="HAMAP" id="MF_02033">
    <property type="entry name" value="FtsA"/>
    <property type="match status" value="1"/>
</dbReference>
<dbReference type="InterPro" id="IPR050696">
    <property type="entry name" value="FtsA/MreB"/>
</dbReference>
<name>A0A5R9CW94_9LACO</name>
<keyword evidence="3 5" id="KW-0472">Membrane</keyword>
<dbReference type="PANTHER" id="PTHR32432:SF4">
    <property type="entry name" value="CELL DIVISION PROTEIN FTSA"/>
    <property type="match status" value="1"/>
</dbReference>
<dbReference type="GO" id="GO:0043093">
    <property type="term" value="P:FtsZ-dependent cytokinesis"/>
    <property type="evidence" value="ECO:0007669"/>
    <property type="project" value="UniProtKB-UniRule"/>
</dbReference>
<dbReference type="PIRSF" id="PIRSF003101">
    <property type="entry name" value="FtsA"/>
    <property type="match status" value="1"/>
</dbReference>
<reference evidence="9 10" key="1">
    <citation type="submission" date="2019-05" db="EMBL/GenBank/DDBJ databases">
        <title>The metagenome of a microbial culture collection derived from dairy environment covers the genomic content of the human microbiome.</title>
        <authorList>
            <person name="Roder T."/>
            <person name="Wuthrich D."/>
            <person name="Sattari Z."/>
            <person name="Von Ah U."/>
            <person name="Bar C."/>
            <person name="Ronchi F."/>
            <person name="Macpherson A.J."/>
            <person name="Ganal-Vonarburg S.C."/>
            <person name="Bruggmann R."/>
            <person name="Vergeres G."/>
        </authorList>
    </citation>
    <scope>NUCLEOTIDE SEQUENCE [LARGE SCALE GENOMIC DNA]</scope>
    <source>
        <strain evidence="9 10">FAM 1079</strain>
    </source>
</reference>
<evidence type="ECO:0000256" key="4">
    <source>
        <dbReference type="ARBA" id="ARBA00023306"/>
    </source>
</evidence>
<dbReference type="EMBL" id="VBSX01000008">
    <property type="protein sequence ID" value="TLQ19994.1"/>
    <property type="molecule type" value="Genomic_DNA"/>
</dbReference>
<keyword evidence="1 5" id="KW-1003">Cell membrane</keyword>
<comment type="subunit">
    <text evidence="5">Self-interacts. Interacts with FtsZ.</text>
</comment>
<dbReference type="NCBIfam" id="TIGR01174">
    <property type="entry name" value="ftsA"/>
    <property type="match status" value="1"/>
</dbReference>
<feature type="region of interest" description="Disordered" evidence="7">
    <location>
        <begin position="405"/>
        <end position="441"/>
    </location>
</feature>
<evidence type="ECO:0000256" key="1">
    <source>
        <dbReference type="ARBA" id="ARBA00022475"/>
    </source>
</evidence>
<comment type="function">
    <text evidence="5 6">Cell division protein that is involved in the assembly of the Z ring. May serve as a membrane anchor for the Z ring.</text>
</comment>
<evidence type="ECO:0000256" key="2">
    <source>
        <dbReference type="ARBA" id="ARBA00022618"/>
    </source>
</evidence>
<feature type="domain" description="SHS2" evidence="8">
    <location>
        <begin position="14"/>
        <end position="201"/>
    </location>
</feature>
<dbReference type="InterPro" id="IPR043129">
    <property type="entry name" value="ATPase_NBD"/>
</dbReference>
<dbReference type="SUPFAM" id="SSF53067">
    <property type="entry name" value="Actin-like ATPase domain"/>
    <property type="match status" value="2"/>
</dbReference>
<organism evidence="9 10">
    <name type="scientific">Lentilactobacillus parafarraginis</name>
    <dbReference type="NCBI Taxonomy" id="390842"/>
    <lineage>
        <taxon>Bacteria</taxon>
        <taxon>Bacillati</taxon>
        <taxon>Bacillota</taxon>
        <taxon>Bacilli</taxon>
        <taxon>Lactobacillales</taxon>
        <taxon>Lactobacillaceae</taxon>
        <taxon>Lentilactobacillus</taxon>
    </lineage>
</organism>
<gene>
    <name evidence="5 9" type="primary">ftsA</name>
    <name evidence="9" type="ORF">FEZ41_04900</name>
</gene>
<accession>A0A5R9CW94</accession>
<evidence type="ECO:0000256" key="3">
    <source>
        <dbReference type="ARBA" id="ARBA00023136"/>
    </source>
</evidence>
<protein>
    <recommendedName>
        <fullName evidence="5 6">Cell division protein FtsA</fullName>
    </recommendedName>
</protein>
<dbReference type="Pfam" id="PF14450">
    <property type="entry name" value="FtsA"/>
    <property type="match status" value="1"/>
</dbReference>
<evidence type="ECO:0000256" key="6">
    <source>
        <dbReference type="PIRNR" id="PIRNR003101"/>
    </source>
</evidence>
<dbReference type="CDD" id="cd24048">
    <property type="entry name" value="ASKHA_NBD_FtsA"/>
    <property type="match status" value="1"/>
</dbReference>
<dbReference type="OrthoDB" id="9768127at2"/>
<sequence length="441" mass="47926">MWRFLTYMDNSGLYVGLDIGTTSIKVIVAEKVKGQLNVIGVGNAPSNGLSRGVIVDIDQAAEAIKSAVNQAQEKASIEIKDVVVSVPANMLRIEDCNGLITLDDQSREITDEDVQNVVASALGTSLPQEREVIDIQPEEFIVDGFDDIKDPRGMVGVRLEMRGKLITGSKSIMHNLKKAVEKAGLTIISTVLTPLAEGHEMLDDGHQDFGTIIIDLGGGQTTASVIHDHELKYATTDPEGGEYITKDISIVLNTSMENAEKIKRDYGYADSLQASADNEFPVDIVGQAEPKYIDERYLAEIIEARLSQIFDRIKNHLDQIRALELPGGIVLTGGVAALPGIAELAADQFNVNVSVYIPDQMGLRHPSFTAGLSLVSYFSDLSDVDMIVRSAVGATSTKISKLTNAQNNQVPVSSKSEKQKPKTQKKKRGEGIKSFFSDFFD</sequence>
<evidence type="ECO:0000259" key="8">
    <source>
        <dbReference type="SMART" id="SM00842"/>
    </source>
</evidence>
<keyword evidence="4 5" id="KW-0131">Cell cycle</keyword>
<comment type="similarity">
    <text evidence="5 6">Belongs to the FtsA/MreB family.</text>
</comment>
<comment type="caution">
    <text evidence="9">The sequence shown here is derived from an EMBL/GenBank/DDBJ whole genome shotgun (WGS) entry which is preliminary data.</text>
</comment>
<dbReference type="Pfam" id="PF02491">
    <property type="entry name" value="SHS2_FTSA"/>
    <property type="match status" value="1"/>
</dbReference>
<dbReference type="GO" id="GO:0009898">
    <property type="term" value="C:cytoplasmic side of plasma membrane"/>
    <property type="evidence" value="ECO:0007669"/>
    <property type="project" value="UniProtKB-UniRule"/>
</dbReference>
<evidence type="ECO:0000256" key="5">
    <source>
        <dbReference type="HAMAP-Rule" id="MF_02033"/>
    </source>
</evidence>
<keyword evidence="2 5" id="KW-0132">Cell division</keyword>